<feature type="non-terminal residue" evidence="2">
    <location>
        <position position="130"/>
    </location>
</feature>
<dbReference type="AlphaFoldDB" id="A0A6J4UVF1"/>
<accession>A0A6J4UVF1</accession>
<feature type="region of interest" description="Disordered" evidence="1">
    <location>
        <begin position="1"/>
        <end position="130"/>
    </location>
</feature>
<evidence type="ECO:0000313" key="2">
    <source>
        <dbReference type="EMBL" id="CAA9557747.1"/>
    </source>
</evidence>
<proteinExistence type="predicted"/>
<feature type="compositionally biased region" description="Basic residues" evidence="1">
    <location>
        <begin position="77"/>
        <end position="86"/>
    </location>
</feature>
<feature type="compositionally biased region" description="Basic and acidic residues" evidence="1">
    <location>
        <begin position="1"/>
        <end position="15"/>
    </location>
</feature>
<evidence type="ECO:0000256" key="1">
    <source>
        <dbReference type="SAM" id="MobiDB-lite"/>
    </source>
</evidence>
<dbReference type="EMBL" id="CADCWF010000146">
    <property type="protein sequence ID" value="CAA9557747.1"/>
    <property type="molecule type" value="Genomic_DNA"/>
</dbReference>
<feature type="compositionally biased region" description="Basic residues" evidence="1">
    <location>
        <begin position="93"/>
        <end position="103"/>
    </location>
</feature>
<organism evidence="2">
    <name type="scientific">uncultured Thermomicrobiales bacterium</name>
    <dbReference type="NCBI Taxonomy" id="1645740"/>
    <lineage>
        <taxon>Bacteria</taxon>
        <taxon>Pseudomonadati</taxon>
        <taxon>Thermomicrobiota</taxon>
        <taxon>Thermomicrobia</taxon>
        <taxon>Thermomicrobiales</taxon>
        <taxon>environmental samples</taxon>
    </lineage>
</organism>
<reference evidence="2" key="1">
    <citation type="submission" date="2020-02" db="EMBL/GenBank/DDBJ databases">
        <authorList>
            <person name="Meier V. D."/>
        </authorList>
    </citation>
    <scope>NUCLEOTIDE SEQUENCE</scope>
    <source>
        <strain evidence="2">AVDCRST_MAG59</strain>
    </source>
</reference>
<protein>
    <submittedName>
        <fullName evidence="2">Uncharacterized protein</fullName>
    </submittedName>
</protein>
<sequence length="130" mass="13707">GESDLVQRDPPPRPDGHRRRPGAGVLHGDPRIPSHQGDAAGGGPRSWRRGARAGAGRGGCRGSVRRAAGGSRPPQLPRRRPGRPRAGRPDLRRPRRAARRDRGHRGAEDPGAGVPGSGQHPARADGALRV</sequence>
<feature type="non-terminal residue" evidence="2">
    <location>
        <position position="1"/>
    </location>
</feature>
<name>A0A6J4UVF1_9BACT</name>
<gene>
    <name evidence="2" type="ORF">AVDCRST_MAG59-2292</name>
</gene>